<gene>
    <name evidence="2" type="ORF">HAND00432_LOCUS32550</name>
    <name evidence="1" type="ORF">HAND1043_LOCUS12147</name>
</gene>
<reference evidence="1" key="1">
    <citation type="submission" date="2021-01" db="EMBL/GenBank/DDBJ databases">
        <authorList>
            <person name="Corre E."/>
            <person name="Pelletier E."/>
            <person name="Niang G."/>
            <person name="Scheremetjew M."/>
            <person name="Finn R."/>
            <person name="Kale V."/>
            <person name="Holt S."/>
            <person name="Cochrane G."/>
            <person name="Meng A."/>
            <person name="Brown T."/>
            <person name="Cohen L."/>
        </authorList>
    </citation>
    <scope>NUCLEOTIDE SEQUENCE</scope>
    <source>
        <strain evidence="1">CCMP441</strain>
        <strain evidence="2">CCMP644</strain>
    </source>
</reference>
<dbReference type="EMBL" id="HBFK01019565">
    <property type="protein sequence ID" value="CAD8745651.1"/>
    <property type="molecule type" value="Transcribed_RNA"/>
</dbReference>
<accession>A0A6U4JAM1</accession>
<proteinExistence type="predicted"/>
<organism evidence="1">
    <name type="scientific">Hemiselmis andersenii</name>
    <name type="common">Cryptophyte alga</name>
    <dbReference type="NCBI Taxonomy" id="464988"/>
    <lineage>
        <taxon>Eukaryota</taxon>
        <taxon>Cryptophyceae</taxon>
        <taxon>Cryptomonadales</taxon>
        <taxon>Hemiselmidaceae</taxon>
        <taxon>Hemiselmis</taxon>
    </lineage>
</organism>
<dbReference type="EMBL" id="HBFX01054024">
    <property type="protein sequence ID" value="CAD8981540.1"/>
    <property type="molecule type" value="Transcribed_RNA"/>
</dbReference>
<dbReference type="AlphaFoldDB" id="A0A6U4JAM1"/>
<name>A0A6U4JAM1_HEMAN</name>
<protein>
    <submittedName>
        <fullName evidence="1">Uncharacterized protein</fullName>
    </submittedName>
</protein>
<evidence type="ECO:0000313" key="1">
    <source>
        <dbReference type="EMBL" id="CAD8745651.1"/>
    </source>
</evidence>
<sequence>MATPVPVLQPPLGYTSWEDAIAFTMLNKEDQATEDLEELEITDEIKKRFWHIFRPLQFQEKEEGEEEEAGVLDFMNPMKLIGGLTACPHCGKSLVEAKELTPEEMAAKEEEDRNKKPLAVMGVEVPVGDGKEGERFMAFWTGGKGEDGKEHMSLLQIAGDLNPMKERQKMCGHTYKVSWCEECKDRKE</sequence>
<evidence type="ECO:0000313" key="2">
    <source>
        <dbReference type="EMBL" id="CAD8981540.1"/>
    </source>
</evidence>